<reference evidence="1 2" key="1">
    <citation type="submission" date="2013-11" db="EMBL/GenBank/DDBJ databases">
        <title>Complete genome sequence of Clostridum sp. M2/40.</title>
        <authorList>
            <person name="Wibberg D."/>
            <person name="Puehler A."/>
            <person name="Schlueter A."/>
        </authorList>
    </citation>
    <scope>NUCLEOTIDE SEQUENCE [LARGE SCALE GENOMIC DNA]</scope>
    <source>
        <strain evidence="2">M2/40</strain>
    </source>
</reference>
<dbReference type="eggNOG" id="COG1388">
    <property type="taxonomic scope" value="Bacteria"/>
</dbReference>
<keyword evidence="2" id="KW-1185">Reference proteome</keyword>
<dbReference type="KEGG" id="clt:CM240_2387"/>
<protein>
    <submittedName>
        <fullName evidence="1">Putative membrane protein</fullName>
    </submittedName>
</protein>
<gene>
    <name evidence="1" type="ORF">CM240_2387</name>
</gene>
<organism evidence="1 2">
    <name type="scientific">Clostridium bornimense</name>
    <dbReference type="NCBI Taxonomy" id="1216932"/>
    <lineage>
        <taxon>Bacteria</taxon>
        <taxon>Bacillati</taxon>
        <taxon>Bacillota</taxon>
        <taxon>Clostridia</taxon>
        <taxon>Eubacteriales</taxon>
        <taxon>Clostridiaceae</taxon>
        <taxon>Clostridium</taxon>
    </lineage>
</organism>
<evidence type="ECO:0000313" key="1">
    <source>
        <dbReference type="EMBL" id="CDM69524.1"/>
    </source>
</evidence>
<dbReference type="PATRIC" id="fig|1216932.3.peg.2365"/>
<accession>W6S0Y5</accession>
<dbReference type="AlphaFoldDB" id="W6S0Y5"/>
<dbReference type="HOGENOM" id="CLU_1265104_0_0_9"/>
<name>W6S0Y5_9CLOT</name>
<dbReference type="STRING" id="1216932.CM240_2387"/>
<sequence length="218" mass="24262">MVSIIVIICILLLLGVTFIHGYKDEDISVISNSIVNTNVTLAEEEKKINYESQGDSTDSIEFLCWDEINNDVFPRETEAEVEDIYTGKKFKIIRTMGDNHADCETITEDDTKVMKEIFGGFNWSKRPIVLHIGGKNYAASMSGMPHAGVDSAPAFAVVGGLSGGYGYGQNLDTIKNNNMDGVFDVHFINSRRHMEGGISDTVDMEHQKNIDIIRSYVR</sequence>
<evidence type="ECO:0000313" key="2">
    <source>
        <dbReference type="Proteomes" id="UP000019426"/>
    </source>
</evidence>
<dbReference type="EMBL" id="HG917868">
    <property type="protein sequence ID" value="CDM69524.1"/>
    <property type="molecule type" value="Genomic_DNA"/>
</dbReference>
<proteinExistence type="predicted"/>
<dbReference type="Proteomes" id="UP000019426">
    <property type="component" value="Chromosome M2/40_rep1"/>
</dbReference>